<comment type="caution">
    <text evidence="4">The sequence shown here is derived from an EMBL/GenBank/DDBJ whole genome shotgun (WGS) entry which is preliminary data.</text>
</comment>
<dbReference type="OrthoDB" id="408631at2759"/>
<gene>
    <name evidence="4" type="ORF">N0V91_011336</name>
</gene>
<sequence length="407" mass="44018">MSFIVQQSQQQGQPIVAVTLNYRLSAWGFLQGYANAGNGSSLDAGSDPSKVTIWGQSAGAASVGVHLTAYNGRNDSLFRSAIMESGNPIIVGASDRSFEPTFHNLTTAAGCENMTDALQCLRDLPYAALNAVINTTQFSGVWSPQIDGDLIAGYSSDQVTKGGFVKVPIIVGANSDEGTSFAPKGLNTTEQFAKSLTSGTSPMNTSIAQRILDAYSLQSPENDLANLGPPDFVPPAYPYGLQYRRTATYYTDQTFVANRRLTCGTWAAHLLSAYCYRFNAIPAWAGPYDGATHFVEVAFATKNIEGVGYLPVRTPPFQGLPQSYKDLATLVAGDWISFIAGGDPNCWDRKKILKSLQAEVPTWTAYGNKTPQIFVYEGNATNVMENDTWRAEGIDLINSLNKEVYGR</sequence>
<dbReference type="InterPro" id="IPR050654">
    <property type="entry name" value="AChE-related_enzymes"/>
</dbReference>
<evidence type="ECO:0000256" key="1">
    <source>
        <dbReference type="ARBA" id="ARBA00005964"/>
    </source>
</evidence>
<dbReference type="Pfam" id="PF00135">
    <property type="entry name" value="COesterase"/>
    <property type="match status" value="1"/>
</dbReference>
<evidence type="ECO:0000259" key="3">
    <source>
        <dbReference type="Pfam" id="PF00135"/>
    </source>
</evidence>
<dbReference type="InterPro" id="IPR029058">
    <property type="entry name" value="AB_hydrolase_fold"/>
</dbReference>
<dbReference type="PANTHER" id="PTHR43918">
    <property type="entry name" value="ACETYLCHOLINESTERASE"/>
    <property type="match status" value="1"/>
</dbReference>
<dbReference type="GO" id="GO:0052689">
    <property type="term" value="F:carboxylic ester hydrolase activity"/>
    <property type="evidence" value="ECO:0007669"/>
    <property type="project" value="TreeGrafter"/>
</dbReference>
<proteinExistence type="inferred from homology"/>
<keyword evidence="5" id="KW-1185">Reference proteome</keyword>
<dbReference type="SUPFAM" id="SSF53474">
    <property type="entry name" value="alpha/beta-Hydrolases"/>
    <property type="match status" value="1"/>
</dbReference>
<comment type="similarity">
    <text evidence="1">Belongs to the type-B carboxylesterase/lipase family.</text>
</comment>
<accession>A0A9W8YVM3</accession>
<feature type="domain" description="Carboxylesterase type B" evidence="3">
    <location>
        <begin position="14"/>
        <end position="381"/>
    </location>
</feature>
<organism evidence="4 5">
    <name type="scientific">Didymella pomorum</name>
    <dbReference type="NCBI Taxonomy" id="749634"/>
    <lineage>
        <taxon>Eukaryota</taxon>
        <taxon>Fungi</taxon>
        <taxon>Dikarya</taxon>
        <taxon>Ascomycota</taxon>
        <taxon>Pezizomycotina</taxon>
        <taxon>Dothideomycetes</taxon>
        <taxon>Pleosporomycetidae</taxon>
        <taxon>Pleosporales</taxon>
        <taxon>Pleosporineae</taxon>
        <taxon>Didymellaceae</taxon>
        <taxon>Didymella</taxon>
    </lineage>
</organism>
<reference evidence="4" key="1">
    <citation type="submission" date="2022-10" db="EMBL/GenBank/DDBJ databases">
        <title>Tapping the CABI collections for fungal endophytes: first genome assemblies for Collariella, Neodidymelliopsis, Ascochyta clinopodiicola, Didymella pomorum, Didymosphaeria variabile, Neocosmospora piperis and Neocucurbitaria cava.</title>
        <authorList>
            <person name="Hill R."/>
        </authorList>
    </citation>
    <scope>NUCLEOTIDE SEQUENCE</scope>
    <source>
        <strain evidence="4">IMI 355091</strain>
    </source>
</reference>
<dbReference type="EMBL" id="JAPEVA010000222">
    <property type="protein sequence ID" value="KAJ4392622.1"/>
    <property type="molecule type" value="Genomic_DNA"/>
</dbReference>
<dbReference type="AlphaFoldDB" id="A0A9W8YVM3"/>
<evidence type="ECO:0000313" key="5">
    <source>
        <dbReference type="Proteomes" id="UP001140510"/>
    </source>
</evidence>
<keyword evidence="2" id="KW-0378">Hydrolase</keyword>
<dbReference type="PANTHER" id="PTHR43918:SF4">
    <property type="entry name" value="CARBOXYLIC ESTER HYDROLASE"/>
    <property type="match status" value="1"/>
</dbReference>
<dbReference type="Gene3D" id="3.40.50.1820">
    <property type="entry name" value="alpha/beta hydrolase"/>
    <property type="match status" value="1"/>
</dbReference>
<name>A0A9W8YVM3_9PLEO</name>
<evidence type="ECO:0000313" key="4">
    <source>
        <dbReference type="EMBL" id="KAJ4392622.1"/>
    </source>
</evidence>
<dbReference type="Proteomes" id="UP001140510">
    <property type="component" value="Unassembled WGS sequence"/>
</dbReference>
<protein>
    <recommendedName>
        <fullName evidence="3">Carboxylesterase type B domain-containing protein</fullName>
    </recommendedName>
</protein>
<evidence type="ECO:0000256" key="2">
    <source>
        <dbReference type="ARBA" id="ARBA00022801"/>
    </source>
</evidence>
<dbReference type="InterPro" id="IPR002018">
    <property type="entry name" value="CarbesteraseB"/>
</dbReference>